<name>A0ACD3AV59_9AGAR</name>
<accession>A0ACD3AV59</accession>
<keyword evidence="2" id="KW-1185">Reference proteome</keyword>
<gene>
    <name evidence="1" type="ORF">BDN72DRAFT_620509</name>
</gene>
<proteinExistence type="predicted"/>
<evidence type="ECO:0000313" key="1">
    <source>
        <dbReference type="EMBL" id="TFK69239.1"/>
    </source>
</evidence>
<evidence type="ECO:0000313" key="2">
    <source>
        <dbReference type="Proteomes" id="UP000308600"/>
    </source>
</evidence>
<reference evidence="1 2" key="1">
    <citation type="journal article" date="2019" name="Nat. Ecol. Evol.">
        <title>Megaphylogeny resolves global patterns of mushroom evolution.</title>
        <authorList>
            <person name="Varga T."/>
            <person name="Krizsan K."/>
            <person name="Foldi C."/>
            <person name="Dima B."/>
            <person name="Sanchez-Garcia M."/>
            <person name="Sanchez-Ramirez S."/>
            <person name="Szollosi G.J."/>
            <person name="Szarkandi J.G."/>
            <person name="Papp V."/>
            <person name="Albert L."/>
            <person name="Andreopoulos W."/>
            <person name="Angelini C."/>
            <person name="Antonin V."/>
            <person name="Barry K.W."/>
            <person name="Bougher N.L."/>
            <person name="Buchanan P."/>
            <person name="Buyck B."/>
            <person name="Bense V."/>
            <person name="Catcheside P."/>
            <person name="Chovatia M."/>
            <person name="Cooper J."/>
            <person name="Damon W."/>
            <person name="Desjardin D."/>
            <person name="Finy P."/>
            <person name="Geml J."/>
            <person name="Haridas S."/>
            <person name="Hughes K."/>
            <person name="Justo A."/>
            <person name="Karasinski D."/>
            <person name="Kautmanova I."/>
            <person name="Kiss B."/>
            <person name="Kocsube S."/>
            <person name="Kotiranta H."/>
            <person name="LaButti K.M."/>
            <person name="Lechner B.E."/>
            <person name="Liimatainen K."/>
            <person name="Lipzen A."/>
            <person name="Lukacs Z."/>
            <person name="Mihaltcheva S."/>
            <person name="Morgado L.N."/>
            <person name="Niskanen T."/>
            <person name="Noordeloos M.E."/>
            <person name="Ohm R.A."/>
            <person name="Ortiz-Santana B."/>
            <person name="Ovrebo C."/>
            <person name="Racz N."/>
            <person name="Riley R."/>
            <person name="Savchenko A."/>
            <person name="Shiryaev A."/>
            <person name="Soop K."/>
            <person name="Spirin V."/>
            <person name="Szebenyi C."/>
            <person name="Tomsovsky M."/>
            <person name="Tulloss R.E."/>
            <person name="Uehling J."/>
            <person name="Grigoriev I.V."/>
            <person name="Vagvolgyi C."/>
            <person name="Papp T."/>
            <person name="Martin F.M."/>
            <person name="Miettinen O."/>
            <person name="Hibbett D.S."/>
            <person name="Nagy L.G."/>
        </authorList>
    </citation>
    <scope>NUCLEOTIDE SEQUENCE [LARGE SCALE GENOMIC DNA]</scope>
    <source>
        <strain evidence="1 2">NL-1719</strain>
    </source>
</reference>
<protein>
    <submittedName>
        <fullName evidence="1">Uncharacterized protein</fullName>
    </submittedName>
</protein>
<dbReference type="EMBL" id="ML208334">
    <property type="protein sequence ID" value="TFK69239.1"/>
    <property type="molecule type" value="Genomic_DNA"/>
</dbReference>
<sequence length="312" mass="34140">MGASVNPRLISLVAIWCGTLVFGIYSSLFFETMLIASKQRRGVTPVPAKIFVTVTVLIYIGAALHCAFGLVMGLHGYVFISSPDEIVPYFNSNSWEHTAYTAVHTGVSWLGQSLLVYKCFLIWNNNWLVIVPPTMILLAGIGVTILTNIMWATQNITRFKAEINTVLPLALAQNILTTALIAYRLIHQHYESERIGVTSSGRLSLMDIGVIITESATVNTVELIITVILHQVNSNVQQVFISISPPIIGIVFTLIAVRLHTSGKTSGPKSVSDVNPRWTSTVQMTTLDEIGSDMSAQHDLELESIKGGRSTI</sequence>
<dbReference type="Proteomes" id="UP000308600">
    <property type="component" value="Unassembled WGS sequence"/>
</dbReference>
<organism evidence="1 2">
    <name type="scientific">Pluteus cervinus</name>
    <dbReference type="NCBI Taxonomy" id="181527"/>
    <lineage>
        <taxon>Eukaryota</taxon>
        <taxon>Fungi</taxon>
        <taxon>Dikarya</taxon>
        <taxon>Basidiomycota</taxon>
        <taxon>Agaricomycotina</taxon>
        <taxon>Agaricomycetes</taxon>
        <taxon>Agaricomycetidae</taxon>
        <taxon>Agaricales</taxon>
        <taxon>Pluteineae</taxon>
        <taxon>Pluteaceae</taxon>
        <taxon>Pluteus</taxon>
    </lineage>
</organism>